<reference evidence="1 2" key="1">
    <citation type="submission" date="2013-04" db="EMBL/GenBank/DDBJ databases">
        <title>The Genome Sequence of Bacteroides massiliensis DSM 17679.</title>
        <authorList>
            <consortium name="The Broad Institute Genomics Platform"/>
            <person name="Earl A."/>
            <person name="Ward D."/>
            <person name="Feldgarden M."/>
            <person name="Gevers D."/>
            <person name="Martens E."/>
            <person name="Fenner L."/>
            <person name="Roux V."/>
            <person name="Mallet M.N."/>
            <person name="Raoult D."/>
            <person name="Walker B."/>
            <person name="Young S."/>
            <person name="Zeng Q."/>
            <person name="Gargeya S."/>
            <person name="Fitzgerald M."/>
            <person name="Haas B."/>
            <person name="Abouelleil A."/>
            <person name="Allen A.W."/>
            <person name="Alvarado L."/>
            <person name="Arachchi H.M."/>
            <person name="Berlin A.M."/>
            <person name="Chapman S.B."/>
            <person name="Gainer-Dewar J."/>
            <person name="Goldberg J."/>
            <person name="Griggs A."/>
            <person name="Gujja S."/>
            <person name="Hansen M."/>
            <person name="Howarth C."/>
            <person name="Imamovic A."/>
            <person name="Ireland A."/>
            <person name="Larimer J."/>
            <person name="McCowan C."/>
            <person name="Murphy C."/>
            <person name="Pearson M."/>
            <person name="Poon T.W."/>
            <person name="Priest M."/>
            <person name="Roberts A."/>
            <person name="Saif S."/>
            <person name="Shea T."/>
            <person name="Sisk P."/>
            <person name="Sykes S."/>
            <person name="Wortman J."/>
            <person name="Nusbaum C."/>
            <person name="Birren B."/>
        </authorList>
    </citation>
    <scope>NUCLEOTIDE SEQUENCE [LARGE SCALE GENOMIC DNA]</scope>
    <source>
        <strain evidence="2">B84634 / Timone 84634 / DSM 17679 / JCM 13223</strain>
    </source>
</reference>
<dbReference type="Proteomes" id="UP000017831">
    <property type="component" value="Unassembled WGS sequence"/>
</dbReference>
<accession>U6RKX5</accession>
<dbReference type="HOGENOM" id="CLU_2894612_0_0_10"/>
<evidence type="ECO:0000313" key="1">
    <source>
        <dbReference type="EMBL" id="EOA56702.1"/>
    </source>
</evidence>
<gene>
    <name evidence="1" type="ORF">HMPREF1534_00890</name>
</gene>
<dbReference type="AlphaFoldDB" id="U6RKX5"/>
<organism evidence="1 2">
    <name type="scientific">Phocaeicola massiliensis B84634 = Timone 84634 = DSM 17679 = JCM 13223</name>
    <dbReference type="NCBI Taxonomy" id="1121098"/>
    <lineage>
        <taxon>Bacteria</taxon>
        <taxon>Pseudomonadati</taxon>
        <taxon>Bacteroidota</taxon>
        <taxon>Bacteroidia</taxon>
        <taxon>Bacteroidales</taxon>
        <taxon>Bacteroidaceae</taxon>
        <taxon>Phocaeicola</taxon>
    </lineage>
</organism>
<proteinExistence type="predicted"/>
<keyword evidence="2" id="KW-1185">Reference proteome</keyword>
<sequence>MFLSVPMLNERKKKSDCLGISVFYSGKSANLAHENLIFIIKTLNKHEKSDFYRKGSCSYRTL</sequence>
<dbReference type="EMBL" id="AQHY01000010">
    <property type="protein sequence ID" value="EOA56702.1"/>
    <property type="molecule type" value="Genomic_DNA"/>
</dbReference>
<comment type="caution">
    <text evidence="1">The sequence shown here is derived from an EMBL/GenBank/DDBJ whole genome shotgun (WGS) entry which is preliminary data.</text>
</comment>
<dbReference type="STRING" id="1121098.HMPREF1534_00890"/>
<evidence type="ECO:0000313" key="2">
    <source>
        <dbReference type="Proteomes" id="UP000017831"/>
    </source>
</evidence>
<name>U6RKX5_9BACT</name>
<protein>
    <submittedName>
        <fullName evidence="1">Uncharacterized protein</fullName>
    </submittedName>
</protein>